<name>A0A699WCH5_TANCI</name>
<reference evidence="2" key="1">
    <citation type="journal article" date="2019" name="Sci. Rep.">
        <title>Draft genome of Tanacetum cinerariifolium, the natural source of mosquito coil.</title>
        <authorList>
            <person name="Yamashiro T."/>
            <person name="Shiraishi A."/>
            <person name="Satake H."/>
            <person name="Nakayama K."/>
        </authorList>
    </citation>
    <scope>NUCLEOTIDE SEQUENCE</scope>
</reference>
<evidence type="ECO:0000256" key="1">
    <source>
        <dbReference type="SAM" id="MobiDB-lite"/>
    </source>
</evidence>
<organism evidence="2">
    <name type="scientific">Tanacetum cinerariifolium</name>
    <name type="common">Dalmatian daisy</name>
    <name type="synonym">Chrysanthemum cinerariifolium</name>
    <dbReference type="NCBI Taxonomy" id="118510"/>
    <lineage>
        <taxon>Eukaryota</taxon>
        <taxon>Viridiplantae</taxon>
        <taxon>Streptophyta</taxon>
        <taxon>Embryophyta</taxon>
        <taxon>Tracheophyta</taxon>
        <taxon>Spermatophyta</taxon>
        <taxon>Magnoliopsida</taxon>
        <taxon>eudicotyledons</taxon>
        <taxon>Gunneridae</taxon>
        <taxon>Pentapetalae</taxon>
        <taxon>asterids</taxon>
        <taxon>campanulids</taxon>
        <taxon>Asterales</taxon>
        <taxon>Asteraceae</taxon>
        <taxon>Asteroideae</taxon>
        <taxon>Anthemideae</taxon>
        <taxon>Anthemidinae</taxon>
        <taxon>Tanacetum</taxon>
    </lineage>
</organism>
<evidence type="ECO:0000313" key="2">
    <source>
        <dbReference type="EMBL" id="GFD42521.1"/>
    </source>
</evidence>
<protein>
    <submittedName>
        <fullName evidence="2">Uncharacterized protein</fullName>
    </submittedName>
</protein>
<accession>A0A699WCH5</accession>
<feature type="non-terminal residue" evidence="2">
    <location>
        <position position="1"/>
    </location>
</feature>
<comment type="caution">
    <text evidence="2">The sequence shown here is derived from an EMBL/GenBank/DDBJ whole genome shotgun (WGS) entry which is preliminary data.</text>
</comment>
<feature type="compositionally biased region" description="Pro residues" evidence="1">
    <location>
        <begin position="1"/>
        <end position="11"/>
    </location>
</feature>
<dbReference type="AlphaFoldDB" id="A0A699WCH5"/>
<dbReference type="EMBL" id="BKCJ011576009">
    <property type="protein sequence ID" value="GFD42521.1"/>
    <property type="molecule type" value="Genomic_DNA"/>
</dbReference>
<sequence length="59" mass="6416">FGPGDPSPPLPTERLDDLPRKTGDMETAEIPCQKVLDDKKKKKKKVEAKAATNAPDADI</sequence>
<feature type="compositionally biased region" description="Basic and acidic residues" evidence="1">
    <location>
        <begin position="13"/>
        <end position="24"/>
    </location>
</feature>
<proteinExistence type="predicted"/>
<feature type="region of interest" description="Disordered" evidence="1">
    <location>
        <begin position="1"/>
        <end position="59"/>
    </location>
</feature>
<gene>
    <name evidence="2" type="ORF">Tci_914490</name>
</gene>